<feature type="transmembrane region" description="Helical" evidence="2">
    <location>
        <begin position="585"/>
        <end position="608"/>
    </location>
</feature>
<dbReference type="PROSITE" id="PS51257">
    <property type="entry name" value="PROKAR_LIPOPROTEIN"/>
    <property type="match status" value="1"/>
</dbReference>
<evidence type="ECO:0000313" key="5">
    <source>
        <dbReference type="Proteomes" id="UP000829291"/>
    </source>
</evidence>
<feature type="transmembrane region" description="Helical" evidence="2">
    <location>
        <begin position="516"/>
        <end position="541"/>
    </location>
</feature>
<dbReference type="Pfam" id="PF20146">
    <property type="entry name" value="NRF"/>
    <property type="match status" value="1"/>
</dbReference>
<keyword evidence="3" id="KW-0732">Signal</keyword>
<feature type="signal peptide" evidence="3">
    <location>
        <begin position="1"/>
        <end position="23"/>
    </location>
</feature>
<dbReference type="InterPro" id="IPR052728">
    <property type="entry name" value="O2_lipid_transport_reg"/>
</dbReference>
<evidence type="ECO:0000313" key="6">
    <source>
        <dbReference type="RefSeq" id="XP_015511171.2"/>
    </source>
</evidence>
<feature type="transmembrane region" description="Helical" evidence="2">
    <location>
        <begin position="351"/>
        <end position="373"/>
    </location>
</feature>
<feature type="transmembrane region" description="Helical" evidence="2">
    <location>
        <begin position="269"/>
        <end position="288"/>
    </location>
</feature>
<accession>A0A6J0BAB8</accession>
<organism evidence="6">
    <name type="scientific">Neodiprion lecontei</name>
    <name type="common">Redheaded pine sawfly</name>
    <dbReference type="NCBI Taxonomy" id="441921"/>
    <lineage>
        <taxon>Eukaryota</taxon>
        <taxon>Metazoa</taxon>
        <taxon>Ecdysozoa</taxon>
        <taxon>Arthropoda</taxon>
        <taxon>Hexapoda</taxon>
        <taxon>Insecta</taxon>
        <taxon>Pterygota</taxon>
        <taxon>Neoptera</taxon>
        <taxon>Endopterygota</taxon>
        <taxon>Hymenoptera</taxon>
        <taxon>Tenthredinoidea</taxon>
        <taxon>Diprionidae</taxon>
        <taxon>Diprioninae</taxon>
        <taxon>Neodiprion</taxon>
    </lineage>
</organism>
<evidence type="ECO:0000256" key="1">
    <source>
        <dbReference type="SAM" id="MobiDB-lite"/>
    </source>
</evidence>
<feature type="transmembrane region" description="Helical" evidence="2">
    <location>
        <begin position="635"/>
        <end position="656"/>
    </location>
</feature>
<evidence type="ECO:0000256" key="2">
    <source>
        <dbReference type="SAM" id="Phobius"/>
    </source>
</evidence>
<dbReference type="InterPro" id="IPR002656">
    <property type="entry name" value="Acyl_transf_3_dom"/>
</dbReference>
<proteinExistence type="predicted"/>
<keyword evidence="5" id="KW-1185">Reference proteome</keyword>
<dbReference type="OrthoDB" id="207378at2759"/>
<dbReference type="RefSeq" id="XP_015511171.2">
    <property type="nucleotide sequence ID" value="XM_015655685.2"/>
</dbReference>
<keyword evidence="2" id="KW-1133">Transmembrane helix</keyword>
<dbReference type="GeneID" id="107217961"/>
<feature type="transmembrane region" description="Helical" evidence="2">
    <location>
        <begin position="415"/>
        <end position="435"/>
    </location>
</feature>
<dbReference type="SMART" id="SM00703">
    <property type="entry name" value="NRF"/>
    <property type="match status" value="1"/>
</dbReference>
<feature type="compositionally biased region" description="Polar residues" evidence="1">
    <location>
        <begin position="667"/>
        <end position="680"/>
    </location>
</feature>
<dbReference type="Pfam" id="PF01757">
    <property type="entry name" value="Acyl_transf_3"/>
    <property type="match status" value="1"/>
</dbReference>
<reference evidence="6" key="1">
    <citation type="submission" date="2025-08" db="UniProtKB">
        <authorList>
            <consortium name="RefSeq"/>
        </authorList>
    </citation>
    <scope>IDENTIFICATION</scope>
    <source>
        <tissue evidence="6">Thorax and Abdomen</tissue>
    </source>
</reference>
<protein>
    <submittedName>
        <fullName evidence="6">Nose resistant to fluoxetine protein 6</fullName>
    </submittedName>
</protein>
<feature type="transmembrane region" description="Helical" evidence="2">
    <location>
        <begin position="204"/>
        <end position="226"/>
    </location>
</feature>
<dbReference type="InterPro" id="IPR006621">
    <property type="entry name" value="Nose-resist-to-fluoxetine_N"/>
</dbReference>
<dbReference type="Proteomes" id="UP000829291">
    <property type="component" value="Chromosome 6"/>
</dbReference>
<dbReference type="PANTHER" id="PTHR11161">
    <property type="entry name" value="O-ACYLTRANSFERASE"/>
    <property type="match status" value="1"/>
</dbReference>
<feature type="transmembrane region" description="Helical" evidence="2">
    <location>
        <begin position="308"/>
        <end position="331"/>
    </location>
</feature>
<keyword evidence="2" id="KW-0812">Transmembrane</keyword>
<feature type="transmembrane region" description="Helical" evidence="2">
    <location>
        <begin position="442"/>
        <end position="462"/>
    </location>
</feature>
<feature type="chain" id="PRO_5046174942" evidence="3">
    <location>
        <begin position="24"/>
        <end position="695"/>
    </location>
</feature>
<feature type="region of interest" description="Disordered" evidence="1">
    <location>
        <begin position="667"/>
        <end position="695"/>
    </location>
</feature>
<sequence>MLSFRAGCAAVLLFACTQSLASASLKDDGNNTMDIMEFIEQFGTPLKTRWMAMIPSIVNSSDTSCKDEFTALIQAFQSTEEWAFEILDASSKIQSGIMTGNIRDLGMYDECLQASGHYDNISVRGKYCTVRIRQRSNAIRAAKTDINVGIISSICAPSSCSDFQIEELVKSFLGNTSENSYIGIEIEGVNCVQPTSEDFTTGEILTIILLTAIAQFVIFCTICDFLKRRGYGGSSTLIDTLSKFSLYINGRALLSTEVKPQMMPSIPGIRFLGMCWIVLGHRYVSTLLNPTINIKDIFVWMDLWSSVHVQIAVFVVDTFFVISGFLLAYTFLKSMKSGKKFNLAMMYFHRFVRLTPSVMVLVLFCAFLLHRIANGPIWNMMNYLVITPCQRNWWLNLLYVQNFVDKENICLLHTWYLAVDMQLFWISPVIVYPLYRWPKVGLGILGSFLVISIVTPAVILGVNRYSNGILEFTESVISMDYFYNYYILTYNRAFAYFVGIMLGYDVVTKKRKLTKVVNVSICWAISCIFVLFCGCATHVSYNSNYPYSVAREVVFAIFMRPFWSIATAWLIYACTQGYGGFLSSFLSLPIFLPLGRLTYNIYLVHMLIQWVKSFSTRVPGVFSDLRVFNEFCGDMVVSIAFAFILSVFIESPVIVLEKILMKNNQKSEQSSTLPQMSDNNGKAKEEDTMLNMTAA</sequence>
<gene>
    <name evidence="6" type="primary">LOC107217961</name>
</gene>
<name>A0A6J0BAB8_NEOLC</name>
<keyword evidence="2" id="KW-0472">Membrane</keyword>
<dbReference type="GO" id="GO:0016747">
    <property type="term" value="F:acyltransferase activity, transferring groups other than amino-acyl groups"/>
    <property type="evidence" value="ECO:0007669"/>
    <property type="project" value="InterPro"/>
</dbReference>
<dbReference type="InParanoid" id="A0A6J0BAB8"/>
<feature type="transmembrane region" description="Helical" evidence="2">
    <location>
        <begin position="553"/>
        <end position="573"/>
    </location>
</feature>
<evidence type="ECO:0000259" key="4">
    <source>
        <dbReference type="SMART" id="SM00703"/>
    </source>
</evidence>
<dbReference type="KEGG" id="nlo:107217961"/>
<feature type="domain" description="Nose resistant-to-fluoxetine protein N-terminal" evidence="4">
    <location>
        <begin position="62"/>
        <end position="193"/>
    </location>
</feature>
<dbReference type="PANTHER" id="PTHR11161:SF0">
    <property type="entry name" value="O-ACYLTRANSFERASE LIKE PROTEIN"/>
    <property type="match status" value="1"/>
</dbReference>
<feature type="transmembrane region" description="Helical" evidence="2">
    <location>
        <begin position="482"/>
        <end position="504"/>
    </location>
</feature>
<evidence type="ECO:0000256" key="3">
    <source>
        <dbReference type="SAM" id="SignalP"/>
    </source>
</evidence>